<dbReference type="InterPro" id="IPR001669">
    <property type="entry name" value="Arg_repress"/>
</dbReference>
<dbReference type="GO" id="GO:0003700">
    <property type="term" value="F:DNA-binding transcription factor activity"/>
    <property type="evidence" value="ECO:0007669"/>
    <property type="project" value="UniProtKB-UniRule"/>
</dbReference>
<comment type="pathway">
    <text evidence="7">Amino-acid biosynthesis; L-arginine biosynthesis [regulation].</text>
</comment>
<gene>
    <name evidence="7" type="primary">argR</name>
    <name evidence="11" type="ORF">SAMN02745207_01784</name>
</gene>
<proteinExistence type="inferred from homology"/>
<dbReference type="InterPro" id="IPR036251">
    <property type="entry name" value="Arg_repress_C_sf"/>
</dbReference>
<dbReference type="InterPro" id="IPR020900">
    <property type="entry name" value="Arg_repress_DNA-bd"/>
</dbReference>
<dbReference type="GO" id="GO:0006526">
    <property type="term" value="P:L-arginine biosynthetic process"/>
    <property type="evidence" value="ECO:0007669"/>
    <property type="project" value="UniProtKB-UniPathway"/>
</dbReference>
<dbReference type="OrthoDB" id="9807089at2"/>
<keyword evidence="4 7" id="KW-0805">Transcription regulation</keyword>
<evidence type="ECO:0000256" key="5">
    <source>
        <dbReference type="ARBA" id="ARBA00023125"/>
    </source>
</evidence>
<evidence type="ECO:0000256" key="8">
    <source>
        <dbReference type="NCBIfam" id="TIGR01529"/>
    </source>
</evidence>
<dbReference type="Gene3D" id="3.30.1360.40">
    <property type="match status" value="1"/>
</dbReference>
<dbReference type="GO" id="GO:0003677">
    <property type="term" value="F:DNA binding"/>
    <property type="evidence" value="ECO:0007669"/>
    <property type="project" value="UniProtKB-KW"/>
</dbReference>
<sequence>MKKNRHSKIYEIIDTNEIQTQEDLINQLNRQGIDVTQATISRDIKELKLFKTLATDGNYIYSHSLPKGEKPLYDTLIEVFKRSVLDIKALNEMIVVKTIDGSASIVGEMIDKLYGTEVVGTIAGDNTLFTLCISKEKAIDVYKKLESHLKK</sequence>
<dbReference type="GO" id="GO:0034618">
    <property type="term" value="F:arginine binding"/>
    <property type="evidence" value="ECO:0007669"/>
    <property type="project" value="InterPro"/>
</dbReference>
<comment type="subcellular location">
    <subcellularLocation>
        <location evidence="1 7">Cytoplasm</location>
    </subcellularLocation>
</comment>
<evidence type="ECO:0000256" key="2">
    <source>
        <dbReference type="ARBA" id="ARBA00008316"/>
    </source>
</evidence>
<dbReference type="STRING" id="1121316.SAMN02745207_01784"/>
<organism evidence="11 12">
    <name type="scientific">Clostridium grantii DSM 8605</name>
    <dbReference type="NCBI Taxonomy" id="1121316"/>
    <lineage>
        <taxon>Bacteria</taxon>
        <taxon>Bacillati</taxon>
        <taxon>Bacillota</taxon>
        <taxon>Clostridia</taxon>
        <taxon>Eubacteriales</taxon>
        <taxon>Clostridiaceae</taxon>
        <taxon>Clostridium</taxon>
    </lineage>
</organism>
<dbReference type="PANTHER" id="PTHR34471:SF1">
    <property type="entry name" value="ARGININE REPRESSOR"/>
    <property type="match status" value="1"/>
</dbReference>
<dbReference type="SUPFAM" id="SSF55252">
    <property type="entry name" value="C-terminal domain of arginine repressor"/>
    <property type="match status" value="1"/>
</dbReference>
<evidence type="ECO:0000256" key="4">
    <source>
        <dbReference type="ARBA" id="ARBA00023015"/>
    </source>
</evidence>
<dbReference type="SUPFAM" id="SSF46785">
    <property type="entry name" value="Winged helix' DNA-binding domain"/>
    <property type="match status" value="1"/>
</dbReference>
<dbReference type="EMBL" id="FQXM01000008">
    <property type="protein sequence ID" value="SHH63422.1"/>
    <property type="molecule type" value="Genomic_DNA"/>
</dbReference>
<keyword evidence="7" id="KW-0055">Arginine biosynthesis</keyword>
<dbReference type="UniPathway" id="UPA00068"/>
<dbReference type="GO" id="GO:0051259">
    <property type="term" value="P:protein complex oligomerization"/>
    <property type="evidence" value="ECO:0007669"/>
    <property type="project" value="InterPro"/>
</dbReference>
<dbReference type="InterPro" id="IPR020899">
    <property type="entry name" value="Arg_repress_C"/>
</dbReference>
<evidence type="ECO:0000259" key="9">
    <source>
        <dbReference type="Pfam" id="PF01316"/>
    </source>
</evidence>
<evidence type="ECO:0000256" key="7">
    <source>
        <dbReference type="HAMAP-Rule" id="MF_00173"/>
    </source>
</evidence>
<dbReference type="Pfam" id="PF01316">
    <property type="entry name" value="Arg_repressor"/>
    <property type="match status" value="1"/>
</dbReference>
<dbReference type="InterPro" id="IPR036390">
    <property type="entry name" value="WH_DNA-bd_sf"/>
</dbReference>
<dbReference type="Gene3D" id="1.10.10.10">
    <property type="entry name" value="Winged helix-like DNA-binding domain superfamily/Winged helix DNA-binding domain"/>
    <property type="match status" value="1"/>
</dbReference>
<evidence type="ECO:0000313" key="11">
    <source>
        <dbReference type="EMBL" id="SHH63422.1"/>
    </source>
</evidence>
<dbReference type="GO" id="GO:0005737">
    <property type="term" value="C:cytoplasm"/>
    <property type="evidence" value="ECO:0007669"/>
    <property type="project" value="UniProtKB-SubCell"/>
</dbReference>
<dbReference type="AlphaFoldDB" id="A0A1M5UK25"/>
<comment type="function">
    <text evidence="7">Regulates arginine biosynthesis genes.</text>
</comment>
<dbReference type="RefSeq" id="WP_073338086.1">
    <property type="nucleotide sequence ID" value="NZ_FQXM01000008.1"/>
</dbReference>
<feature type="domain" description="Arginine repressor DNA-binding" evidence="9">
    <location>
        <begin position="2"/>
        <end position="62"/>
    </location>
</feature>
<feature type="domain" description="Arginine repressor C-terminal" evidence="10">
    <location>
        <begin position="80"/>
        <end position="146"/>
    </location>
</feature>
<dbReference type="Pfam" id="PF02863">
    <property type="entry name" value="Arg_repressor_C"/>
    <property type="match status" value="1"/>
</dbReference>
<evidence type="ECO:0000313" key="12">
    <source>
        <dbReference type="Proteomes" id="UP000184447"/>
    </source>
</evidence>
<protein>
    <recommendedName>
        <fullName evidence="7 8">Arginine repressor</fullName>
    </recommendedName>
</protein>
<keyword evidence="6 7" id="KW-0804">Transcription</keyword>
<accession>A0A1M5UK25</accession>
<name>A0A1M5UK25_9CLOT</name>
<reference evidence="11 12" key="1">
    <citation type="submission" date="2016-11" db="EMBL/GenBank/DDBJ databases">
        <authorList>
            <person name="Jaros S."/>
            <person name="Januszkiewicz K."/>
            <person name="Wedrychowicz H."/>
        </authorList>
    </citation>
    <scope>NUCLEOTIDE SEQUENCE [LARGE SCALE GENOMIC DNA]</scope>
    <source>
        <strain evidence="11 12">DSM 8605</strain>
    </source>
</reference>
<dbReference type="NCBIfam" id="TIGR01529">
    <property type="entry name" value="argR_whole"/>
    <property type="match status" value="1"/>
</dbReference>
<dbReference type="PRINTS" id="PR01467">
    <property type="entry name" value="ARGREPRESSOR"/>
</dbReference>
<evidence type="ECO:0000256" key="6">
    <source>
        <dbReference type="ARBA" id="ARBA00023163"/>
    </source>
</evidence>
<comment type="similarity">
    <text evidence="2 7">Belongs to the ArgR family.</text>
</comment>
<keyword evidence="7" id="KW-0678">Repressor</keyword>
<evidence type="ECO:0000256" key="1">
    <source>
        <dbReference type="ARBA" id="ARBA00004496"/>
    </source>
</evidence>
<dbReference type="GO" id="GO:1900079">
    <property type="term" value="P:regulation of arginine biosynthetic process"/>
    <property type="evidence" value="ECO:0007669"/>
    <property type="project" value="UniProtKB-UniRule"/>
</dbReference>
<evidence type="ECO:0000259" key="10">
    <source>
        <dbReference type="Pfam" id="PF02863"/>
    </source>
</evidence>
<dbReference type="Proteomes" id="UP000184447">
    <property type="component" value="Unassembled WGS sequence"/>
</dbReference>
<keyword evidence="3 7" id="KW-0963">Cytoplasm</keyword>
<dbReference type="InterPro" id="IPR036388">
    <property type="entry name" value="WH-like_DNA-bd_sf"/>
</dbReference>
<dbReference type="HAMAP" id="MF_00173">
    <property type="entry name" value="Arg_repressor"/>
    <property type="match status" value="1"/>
</dbReference>
<keyword evidence="5 7" id="KW-0238">DNA-binding</keyword>
<dbReference type="PANTHER" id="PTHR34471">
    <property type="entry name" value="ARGININE REPRESSOR"/>
    <property type="match status" value="1"/>
</dbReference>
<keyword evidence="7" id="KW-0028">Amino-acid biosynthesis</keyword>
<keyword evidence="12" id="KW-1185">Reference proteome</keyword>
<evidence type="ECO:0000256" key="3">
    <source>
        <dbReference type="ARBA" id="ARBA00022490"/>
    </source>
</evidence>